<dbReference type="PANTHER" id="PTHR43730">
    <property type="entry name" value="BETA-MANNOSIDASE"/>
    <property type="match status" value="1"/>
</dbReference>
<evidence type="ECO:0000256" key="5">
    <source>
        <dbReference type="ARBA" id="ARBA00023180"/>
    </source>
</evidence>
<feature type="domain" description="Beta-mannosidase Ig-fold" evidence="7">
    <location>
        <begin position="914"/>
        <end position="984"/>
    </location>
</feature>
<feature type="domain" description="Beta-mannosidase-like galactose-binding" evidence="9">
    <location>
        <begin position="65"/>
        <end position="238"/>
    </location>
</feature>
<dbReference type="AlphaFoldDB" id="F0WW34"/>
<dbReference type="InterPro" id="IPR008979">
    <property type="entry name" value="Galactose-bd-like_sf"/>
</dbReference>
<dbReference type="GO" id="GO:0004567">
    <property type="term" value="F:beta-mannosidase activity"/>
    <property type="evidence" value="ECO:0007669"/>
    <property type="project" value="UniProtKB-EC"/>
</dbReference>
<dbReference type="Gene3D" id="3.20.20.80">
    <property type="entry name" value="Glycosidases"/>
    <property type="match status" value="1"/>
</dbReference>
<protein>
    <recommendedName>
        <fullName evidence="3">beta-mannosidase</fullName>
        <ecNumber evidence="3">3.2.1.25</ecNumber>
    </recommendedName>
</protein>
<dbReference type="Pfam" id="PF22666">
    <property type="entry name" value="Glyco_hydro_2_N2"/>
    <property type="match status" value="1"/>
</dbReference>
<evidence type="ECO:0000256" key="1">
    <source>
        <dbReference type="ARBA" id="ARBA00000829"/>
    </source>
</evidence>
<dbReference type="PANTHER" id="PTHR43730:SF1">
    <property type="entry name" value="BETA-MANNOSIDASE"/>
    <property type="match status" value="1"/>
</dbReference>
<dbReference type="Pfam" id="PF17753">
    <property type="entry name" value="Ig_mannosidase"/>
    <property type="match status" value="1"/>
</dbReference>
<dbReference type="Gene3D" id="2.60.120.260">
    <property type="entry name" value="Galactose-binding domain-like"/>
    <property type="match status" value="1"/>
</dbReference>
<dbReference type="HOGENOM" id="CLU_005015_3_1_1"/>
<evidence type="ECO:0000259" key="9">
    <source>
        <dbReference type="Pfam" id="PF22666"/>
    </source>
</evidence>
<gene>
    <name evidence="10" type="primary">AlNc14C309G10482</name>
    <name evidence="10" type="ORF">ALNC14_117850</name>
</gene>
<dbReference type="InterPro" id="IPR050887">
    <property type="entry name" value="Beta-mannosidase_GH2"/>
</dbReference>
<dbReference type="InterPro" id="IPR041625">
    <property type="entry name" value="Beta-mannosidase_Ig"/>
</dbReference>
<dbReference type="SUPFAM" id="SSF49303">
    <property type="entry name" value="beta-Galactosidase/glucuronidase domain"/>
    <property type="match status" value="1"/>
</dbReference>
<dbReference type="SUPFAM" id="SSF51445">
    <property type="entry name" value="(Trans)glycosidases"/>
    <property type="match status" value="1"/>
</dbReference>
<name>F0WW34_9STRA</name>
<evidence type="ECO:0000313" key="10">
    <source>
        <dbReference type="EMBL" id="CCA25641.1"/>
    </source>
</evidence>
<dbReference type="FunFam" id="3.20.20.80:FF:000050">
    <property type="entry name" value="Beta-mannosidase B"/>
    <property type="match status" value="1"/>
</dbReference>
<evidence type="ECO:0000256" key="6">
    <source>
        <dbReference type="ARBA" id="ARBA00023295"/>
    </source>
</evidence>
<dbReference type="SUPFAM" id="SSF49785">
    <property type="entry name" value="Galactose-binding domain-like"/>
    <property type="match status" value="1"/>
</dbReference>
<keyword evidence="6" id="KW-0326">Glycosidase</keyword>
<dbReference type="InterPro" id="IPR017853">
    <property type="entry name" value="GH"/>
</dbReference>
<organism evidence="10">
    <name type="scientific">Albugo laibachii Nc14</name>
    <dbReference type="NCBI Taxonomy" id="890382"/>
    <lineage>
        <taxon>Eukaryota</taxon>
        <taxon>Sar</taxon>
        <taxon>Stramenopiles</taxon>
        <taxon>Oomycota</taxon>
        <taxon>Peronosporomycetes</taxon>
        <taxon>Albuginales</taxon>
        <taxon>Albuginaceae</taxon>
        <taxon>Albugo</taxon>
    </lineage>
</organism>
<comment type="catalytic activity">
    <reaction evidence="1">
        <text>Hydrolysis of terminal, non-reducing beta-D-mannose residues in beta-D-mannosides.</text>
        <dbReference type="EC" id="3.2.1.25"/>
    </reaction>
</comment>
<dbReference type="InterPro" id="IPR036156">
    <property type="entry name" value="Beta-gal/glucu_dom_sf"/>
</dbReference>
<dbReference type="InterPro" id="IPR013783">
    <property type="entry name" value="Ig-like_fold"/>
</dbReference>
<accession>F0WW34</accession>
<dbReference type="GO" id="GO:0006516">
    <property type="term" value="P:glycoprotein catabolic process"/>
    <property type="evidence" value="ECO:0007669"/>
    <property type="project" value="TreeGrafter"/>
</dbReference>
<sequence length="1008" mass="116369">MIKCKLFTIFYQSDSFQASRKRSFTQKSTSVSVDAKSLSVLDGVLLFCKSQSQDRDSTVTQLSTWTLHNSNKSIWLSNVTIPGTSHTHLQDAHIISDPQFKQNELSYQYIAQETWTYSTTFTVYPKENALLSAELTVECLDGPAAVYINDRKYTETHSSFLSYRFLVQEYLKSGTNLLTIVFTSPLAYAAAKSKRYPYPLFASMNYNVWAEPTHRSFLRKAGSDFGWDWGPAFLTVGLAGRVYLSLEYRPRIKLRGIHFLQEHHRTPSTTQVNLVEITTIAEVEFQHLNGNETVQLNVFLDEKRMVSWSGSIVISPDANYSVIELPKFAIERPILWWPLGYGAPHLYSAYVQVVGKHTPKRGTIISQKLGLRTIELVTRKAQQVEANISTARYQYEGEPFYFKVNNVPIFIKGANYIPSDSFPTRVSKERIRYILESVKSSNMNMIRIWGGGRYESDYFYQECDRLGILIWQEFMFACAMYPRDGEFLALVREEVAFQVRRLRGYASIAIWGANNENESIFEEFSHNISIPKRQVFNRDIAVSDFIKLYIDTLYPILELYDAGSDGKIARAFVDTSPSNELLSDEPYVKRWGRTSDSHFGDVHFYDYECDCTDPNVYPEARFISEFGFQSFPSRKSLESVSDSDDWESFDSFWRMLRFRERHENGLAQVLKQISRYFDIRFLARMTALDAKRSEEKVLPEHQQPLMDAMLYLSQIQQALCYETAIHKWRRGKRIYAGYTMGILYWQLNDVWTGISWSSMEHSGRWKSLQYAIKRAYAPIVISAYEEEGWLHLFAVSDDRTQKQSCTLTYELRKADDGHLVRLIQLDVSVDPLSCRQVDKQWIAQSIAKDTMCTAISCFLLIHCRSAEWNREIAPSISHFFAPFKDLQLGPGQVLVESVQRETEACQSAPENAIGCYQVALVALLSVALFVEVEVGGIPGFWNDNSILMIPNERRNLLFYEMKMVHSNANDHKSDLERFRQSLKVVWLQKMLSRDQNEMELRQTTRSIA</sequence>
<reference evidence="10" key="1">
    <citation type="journal article" date="2011" name="PLoS Biol.">
        <title>Gene gain and loss during evolution of obligate parasitism in the white rust pathogen of Arabidopsis thaliana.</title>
        <authorList>
            <person name="Kemen E."/>
            <person name="Gardiner A."/>
            <person name="Schultz-Larsen T."/>
            <person name="Kemen A.C."/>
            <person name="Balmuth A.L."/>
            <person name="Robert-Seilaniantz A."/>
            <person name="Bailey K."/>
            <person name="Holub E."/>
            <person name="Studholme D.J."/>
            <person name="Maclean D."/>
            <person name="Jones J.D."/>
        </authorList>
    </citation>
    <scope>NUCLEOTIDE SEQUENCE</scope>
</reference>
<dbReference type="InterPro" id="IPR041447">
    <property type="entry name" value="Mannosidase_ig"/>
</dbReference>
<dbReference type="EMBL" id="FR824354">
    <property type="protein sequence ID" value="CCA25641.1"/>
    <property type="molecule type" value="Genomic_DNA"/>
</dbReference>
<dbReference type="Pfam" id="PF17786">
    <property type="entry name" value="Mannosidase_ig"/>
    <property type="match status" value="1"/>
</dbReference>
<comment type="pathway">
    <text evidence="2">Glycan metabolism; N-glycan degradation.</text>
</comment>
<keyword evidence="5" id="KW-0325">Glycoprotein</keyword>
<feature type="domain" description="Mannosidase Ig/CBM-like" evidence="8">
    <location>
        <begin position="789"/>
        <end position="885"/>
    </location>
</feature>
<dbReference type="InterPro" id="IPR054593">
    <property type="entry name" value="Beta-mannosidase-like_N2"/>
</dbReference>
<proteinExistence type="predicted"/>
<evidence type="ECO:0000256" key="2">
    <source>
        <dbReference type="ARBA" id="ARBA00004740"/>
    </source>
</evidence>
<dbReference type="Gene3D" id="2.60.40.10">
    <property type="entry name" value="Immunoglobulins"/>
    <property type="match status" value="1"/>
</dbReference>
<keyword evidence="4" id="KW-0378">Hydrolase</keyword>
<dbReference type="EC" id="3.2.1.25" evidence="3"/>
<evidence type="ECO:0000256" key="3">
    <source>
        <dbReference type="ARBA" id="ARBA00012754"/>
    </source>
</evidence>
<evidence type="ECO:0000259" key="8">
    <source>
        <dbReference type="Pfam" id="PF17786"/>
    </source>
</evidence>
<evidence type="ECO:0000256" key="4">
    <source>
        <dbReference type="ARBA" id="ARBA00022801"/>
    </source>
</evidence>
<reference evidence="10" key="2">
    <citation type="submission" date="2011-02" db="EMBL/GenBank/DDBJ databases">
        <authorList>
            <person name="MacLean D."/>
        </authorList>
    </citation>
    <scope>NUCLEOTIDE SEQUENCE</scope>
</reference>
<evidence type="ECO:0000259" key="7">
    <source>
        <dbReference type="Pfam" id="PF17753"/>
    </source>
</evidence>